<sequence>MVGGSLSGGGAENSGCRGEDDGVDGDESDGQEGMIDGGYVVGTKPRITQTSKRFEFRVIGLVTKETLKGTFIRQNGSGKPIDKKSGKFSTVTCEMTHDITVLAKRIVSVVATARGWGTEPLRSIVGARPLRPIVAIARREP</sequence>
<name>A0ACB9FHW7_ARCLA</name>
<dbReference type="Proteomes" id="UP001055879">
    <property type="component" value="Linkage Group LG01"/>
</dbReference>
<reference evidence="2" key="1">
    <citation type="journal article" date="2022" name="Mol. Ecol. Resour.">
        <title>The genomes of chicory, endive, great burdock and yacon provide insights into Asteraceae palaeo-polyploidization history and plant inulin production.</title>
        <authorList>
            <person name="Fan W."/>
            <person name="Wang S."/>
            <person name="Wang H."/>
            <person name="Wang A."/>
            <person name="Jiang F."/>
            <person name="Liu H."/>
            <person name="Zhao H."/>
            <person name="Xu D."/>
            <person name="Zhang Y."/>
        </authorList>
    </citation>
    <scope>NUCLEOTIDE SEQUENCE [LARGE SCALE GENOMIC DNA]</scope>
    <source>
        <strain evidence="2">cv. Niubang</strain>
    </source>
</reference>
<accession>A0ACB9FHW7</accession>
<keyword evidence="2" id="KW-1185">Reference proteome</keyword>
<gene>
    <name evidence="1" type="ORF">L6452_01654</name>
</gene>
<organism evidence="1 2">
    <name type="scientific">Arctium lappa</name>
    <name type="common">Greater burdock</name>
    <name type="synonym">Lappa major</name>
    <dbReference type="NCBI Taxonomy" id="4217"/>
    <lineage>
        <taxon>Eukaryota</taxon>
        <taxon>Viridiplantae</taxon>
        <taxon>Streptophyta</taxon>
        <taxon>Embryophyta</taxon>
        <taxon>Tracheophyta</taxon>
        <taxon>Spermatophyta</taxon>
        <taxon>Magnoliopsida</taxon>
        <taxon>eudicotyledons</taxon>
        <taxon>Gunneridae</taxon>
        <taxon>Pentapetalae</taxon>
        <taxon>asterids</taxon>
        <taxon>campanulids</taxon>
        <taxon>Asterales</taxon>
        <taxon>Asteraceae</taxon>
        <taxon>Carduoideae</taxon>
        <taxon>Cardueae</taxon>
        <taxon>Arctiinae</taxon>
        <taxon>Arctium</taxon>
    </lineage>
</organism>
<evidence type="ECO:0000313" key="2">
    <source>
        <dbReference type="Proteomes" id="UP001055879"/>
    </source>
</evidence>
<proteinExistence type="predicted"/>
<dbReference type="EMBL" id="CM042047">
    <property type="protein sequence ID" value="KAI3770518.1"/>
    <property type="molecule type" value="Genomic_DNA"/>
</dbReference>
<evidence type="ECO:0000313" key="1">
    <source>
        <dbReference type="EMBL" id="KAI3770518.1"/>
    </source>
</evidence>
<reference evidence="1 2" key="2">
    <citation type="journal article" date="2022" name="Mol. Ecol. Resour.">
        <title>The genomes of chicory, endive, great burdock and yacon provide insights into Asteraceae paleo-polyploidization history and plant inulin production.</title>
        <authorList>
            <person name="Fan W."/>
            <person name="Wang S."/>
            <person name="Wang H."/>
            <person name="Wang A."/>
            <person name="Jiang F."/>
            <person name="Liu H."/>
            <person name="Zhao H."/>
            <person name="Xu D."/>
            <person name="Zhang Y."/>
        </authorList>
    </citation>
    <scope>NUCLEOTIDE SEQUENCE [LARGE SCALE GENOMIC DNA]</scope>
    <source>
        <strain evidence="2">cv. Niubang</strain>
    </source>
</reference>
<protein>
    <submittedName>
        <fullName evidence="1">Uncharacterized protein</fullName>
    </submittedName>
</protein>
<comment type="caution">
    <text evidence="1">The sequence shown here is derived from an EMBL/GenBank/DDBJ whole genome shotgun (WGS) entry which is preliminary data.</text>
</comment>